<dbReference type="InterPro" id="IPR018946">
    <property type="entry name" value="PhoD-like_MPP"/>
</dbReference>
<feature type="compositionally biased region" description="Polar residues" evidence="1">
    <location>
        <begin position="48"/>
        <end position="58"/>
    </location>
</feature>
<comment type="caution">
    <text evidence="3">The sequence shown here is derived from an EMBL/GenBank/DDBJ whole genome shotgun (WGS) entry which is preliminary data.</text>
</comment>
<dbReference type="Pfam" id="PF19050">
    <property type="entry name" value="PhoD_2"/>
    <property type="match status" value="1"/>
</dbReference>
<dbReference type="InterPro" id="IPR038607">
    <property type="entry name" value="PhoD-like_sf"/>
</dbReference>
<dbReference type="Proteomes" id="UP001215712">
    <property type="component" value="Unassembled WGS sequence"/>
</dbReference>
<feature type="region of interest" description="Disordered" evidence="1">
    <location>
        <begin position="321"/>
        <end position="362"/>
    </location>
</feature>
<feature type="compositionally biased region" description="Basic residues" evidence="1">
    <location>
        <begin position="1396"/>
        <end position="1405"/>
    </location>
</feature>
<sequence length="1405" mass="155187">MATTAMRNPPEMSSGVSQSQASGDPRAATSTPRSTGDMSIMSHAEYSISEQGTEQGSIKSTKSKSRSTTKARPRQGSQDQSVSARSRNSSKSYTAANAGPGEPPSFTKQSIPPRDLPLSSHPPESGAATSENEAPEQVSKTPSVPSVPSPSNRSKEMRSSLSSQQRDWASDRSPLQKLEVALTGISKEEKRARVQEAEMKLRERLARQKFEKEQAEAAAAATAAAAAMAAASAPRPSSKQSSHSDHRQPAGASRDKGRKDGLEGSFRNGPPNARPVQGNVARHQRTVSMGPQYPEIHHPEEFKHMRAVPAGPQVARMGTVSRKPVSMSDPAPKPGPGARMQHARAVSQSGPPGPPGPPARQQAFVPPVVAPVAAPAVAAAVATEDRLDTPPTIRSAQQSVESHSKPKKQTVSFNVPPPTPPPIFEWQNAQPAHLGAADFDFQNLDMDRSRAWWEGGGKDRRKSRALPKNYQTPAQKLTGITHHKNFQPKLFLRCGPLLRYTGIKKITADGPQGARVKEVWRGSIMIVSKDSRSSYENPPSLRLFSQPMNLLPPPPAVVSNEDGMQLAPEYIDPTAGLMKVGRDGRPLYVKPIDNIEEQVDLCAVENDDGIYELSPSGIDDSHGGYHQPVPATRIHPVDGETVNLHRDIPGVRLYADAARDVTFWRFNLEVELGATQQRIAYRINQGPALGFWVPAAGQPMNIMFHSGNGFSPSVDSNRFCGPDPLWRDVLNEHQTKPFHVMIGGGDQIFNDSVVTDSRHFQEWINIKNPAERYGMPFTPEFRAELEHFYLQRYASWFSQGLFSLANSQIPMVNMWNDHELFEGYGSYNEDFMQSSVVSGMGKIAHKYYLLFQHHSVVDETEAEEPSWLLGMNPGPYIQQKSRNIFMSLGSDVVLLGLDCRTERTSTQVLSEGTCDMIWDRCHKEIARGETKHLIVLSSVPVAYPRMAMLKNYMNSRNTLGKSGRFGRMVNRAGGSVEVFDDHWAGKHLKSERTWLVEDLQDLAAEKSVRVTILSGDVHLAAIGQFYSNPKLNVAKDKDYRYMPNVISSAIADMPETEIISDMLNKRNTVHHIDSNTDEDIIPIFTQDVDGKSRNNKRLLPRRNWCSIREYRPGLTPPDSPESTPTPQPAPGPRKLQRTLSLGRGDRGNSDESGAELSKPGGLFRRLSGRRPPPSRTMSLGGNAATRRASVDVPTISRPMESGDSYFSGALNEPKPGQYHRRPTNLSDKAAKRAAKHGDDGVGAFVDLEGGLAITLHMEISPQDPAGITTPYKLLVPALRYEGNDNEPPPTQVVKGWRKWLPRRKKAFDSGEPEEEEDDIDDYEDDDDTINNTRANAAATATAQLQQMHYQHQQHHDDYPGSEDSESKLPQRLPSDELGSSPEEEYDDDEEEEPEPRRKKWFGLKP</sequence>
<proteinExistence type="predicted"/>
<dbReference type="EMBL" id="JAQJAN010000004">
    <property type="protein sequence ID" value="KAJ5732526.1"/>
    <property type="molecule type" value="Genomic_DNA"/>
</dbReference>
<dbReference type="CDD" id="cd07389">
    <property type="entry name" value="MPP_PhoD"/>
    <property type="match status" value="1"/>
</dbReference>
<dbReference type="PANTHER" id="PTHR46689">
    <property type="entry name" value="MEMBRANE PROTEIN, PUTATIVE-RELATED"/>
    <property type="match status" value="1"/>
</dbReference>
<evidence type="ECO:0000256" key="1">
    <source>
        <dbReference type="SAM" id="MobiDB-lite"/>
    </source>
</evidence>
<protein>
    <recommendedName>
        <fullName evidence="2">PhoD-like phosphatase domain-containing protein</fullName>
    </recommendedName>
</protein>
<feature type="region of interest" description="Disordered" evidence="1">
    <location>
        <begin position="1109"/>
        <end position="1203"/>
    </location>
</feature>
<dbReference type="Gene3D" id="3.60.21.70">
    <property type="entry name" value="PhoD-like phosphatase"/>
    <property type="match status" value="1"/>
</dbReference>
<accession>A0AAD6HQP9</accession>
<feature type="compositionally biased region" description="Low complexity" evidence="1">
    <location>
        <begin position="216"/>
        <end position="233"/>
    </location>
</feature>
<feature type="domain" description="PhoD-like phosphatase" evidence="2">
    <location>
        <begin position="702"/>
        <end position="954"/>
    </location>
</feature>
<evidence type="ECO:0000313" key="3">
    <source>
        <dbReference type="EMBL" id="KAJ5732526.1"/>
    </source>
</evidence>
<feature type="region of interest" description="Disordered" evidence="1">
    <location>
        <begin position="383"/>
        <end position="415"/>
    </location>
</feature>
<feature type="compositionally biased region" description="Polar residues" evidence="1">
    <location>
        <begin position="14"/>
        <end position="37"/>
    </location>
</feature>
<feature type="compositionally biased region" description="Acidic residues" evidence="1">
    <location>
        <begin position="1381"/>
        <end position="1393"/>
    </location>
</feature>
<feature type="compositionally biased region" description="Pro residues" evidence="1">
    <location>
        <begin position="1114"/>
        <end position="1131"/>
    </location>
</feature>
<feature type="compositionally biased region" description="Basic and acidic residues" evidence="1">
    <location>
        <begin position="1353"/>
        <end position="1368"/>
    </location>
</feature>
<dbReference type="PANTHER" id="PTHR46689:SF1">
    <property type="entry name" value="PHOD-LIKE PHOSPHATASE DOMAIN-CONTAINING PROTEIN"/>
    <property type="match status" value="1"/>
</dbReference>
<feature type="compositionally biased region" description="Low complexity" evidence="1">
    <location>
        <begin position="81"/>
        <end position="92"/>
    </location>
</feature>
<feature type="region of interest" description="Disordered" evidence="1">
    <location>
        <begin position="1"/>
        <end position="175"/>
    </location>
</feature>
<evidence type="ECO:0000259" key="2">
    <source>
        <dbReference type="Pfam" id="PF19050"/>
    </source>
</evidence>
<feature type="compositionally biased region" description="Low complexity" evidence="1">
    <location>
        <begin position="142"/>
        <end position="151"/>
    </location>
</feature>
<reference evidence="3" key="2">
    <citation type="submission" date="2023-01" db="EMBL/GenBank/DDBJ databases">
        <authorList>
            <person name="Petersen C."/>
        </authorList>
    </citation>
    <scope>NUCLEOTIDE SEQUENCE</scope>
    <source>
        <strain evidence="3">IBT 17514</strain>
    </source>
</reference>
<dbReference type="InterPro" id="IPR043904">
    <property type="entry name" value="PhoD_2-like"/>
</dbReference>
<organism evidence="3 4">
    <name type="scientific">Penicillium malachiteum</name>
    <dbReference type="NCBI Taxonomy" id="1324776"/>
    <lineage>
        <taxon>Eukaryota</taxon>
        <taxon>Fungi</taxon>
        <taxon>Dikarya</taxon>
        <taxon>Ascomycota</taxon>
        <taxon>Pezizomycotina</taxon>
        <taxon>Eurotiomycetes</taxon>
        <taxon>Eurotiomycetidae</taxon>
        <taxon>Eurotiales</taxon>
        <taxon>Aspergillaceae</taxon>
        <taxon>Penicillium</taxon>
    </lineage>
</organism>
<feature type="region of interest" description="Disordered" evidence="1">
    <location>
        <begin position="209"/>
        <end position="279"/>
    </location>
</feature>
<dbReference type="GO" id="GO:0016020">
    <property type="term" value="C:membrane"/>
    <property type="evidence" value="ECO:0007669"/>
    <property type="project" value="TreeGrafter"/>
</dbReference>
<reference evidence="3" key="1">
    <citation type="journal article" date="2023" name="IMA Fungus">
        <title>Comparative genomic study of the Penicillium genus elucidates a diverse pangenome and 15 lateral gene transfer events.</title>
        <authorList>
            <person name="Petersen C."/>
            <person name="Sorensen T."/>
            <person name="Nielsen M.R."/>
            <person name="Sondergaard T.E."/>
            <person name="Sorensen J.L."/>
            <person name="Fitzpatrick D.A."/>
            <person name="Frisvad J.C."/>
            <person name="Nielsen K.L."/>
        </authorList>
    </citation>
    <scope>NUCLEOTIDE SEQUENCE</scope>
    <source>
        <strain evidence="3">IBT 17514</strain>
    </source>
</reference>
<feature type="region of interest" description="Disordered" evidence="1">
    <location>
        <begin position="1304"/>
        <end position="1405"/>
    </location>
</feature>
<feature type="compositionally biased region" description="Basic residues" evidence="1">
    <location>
        <begin position="61"/>
        <end position="73"/>
    </location>
</feature>
<evidence type="ECO:0000313" key="4">
    <source>
        <dbReference type="Proteomes" id="UP001215712"/>
    </source>
</evidence>
<feature type="compositionally biased region" description="Polar residues" evidence="1">
    <location>
        <begin position="392"/>
        <end position="401"/>
    </location>
</feature>
<keyword evidence="4" id="KW-1185">Reference proteome</keyword>
<feature type="compositionally biased region" description="Basic and acidic residues" evidence="1">
    <location>
        <begin position="242"/>
        <end position="262"/>
    </location>
</feature>
<feature type="compositionally biased region" description="Acidic residues" evidence="1">
    <location>
        <begin position="1310"/>
        <end position="1328"/>
    </location>
</feature>
<gene>
    <name evidence="3" type="ORF">N7493_004007</name>
</gene>
<feature type="compositionally biased region" description="Low complexity" evidence="1">
    <location>
        <begin position="1329"/>
        <end position="1350"/>
    </location>
</feature>
<name>A0AAD6HQP9_9EURO</name>